<evidence type="ECO:0000313" key="2">
    <source>
        <dbReference type="EMBL" id="MBO1248462.1"/>
    </source>
</evidence>
<dbReference type="RefSeq" id="WP_207574012.1">
    <property type="nucleotide sequence ID" value="NZ_JAFNME010000002.1"/>
</dbReference>
<name>A0A939KAM1_9BURK</name>
<sequence length="219" mass="25537">MKFLSSRLPTRKQHPLRHMRLPLVGVALLGSLLLNGCAVMSAEECTHADWYALGQADGAKGRDRQYLQERISVCAKAQVTADTGRYAQGYAQGLQQYCVVENAFSLGANGGQYKGVCPAAIDPQFRRRFDAGRAIYDTRQEVKRLQERINDKERELTQTHKDEERKLRDPKNADERRRIQRDFEQRHHRLRSEIEQLDRQLYRARDQQYDAERRGRQHQ</sequence>
<accession>A0A939KAM1</accession>
<keyword evidence="3" id="KW-1185">Reference proteome</keyword>
<protein>
    <submittedName>
        <fullName evidence="2">DUF2799 domain-containing protein</fullName>
    </submittedName>
</protein>
<dbReference type="Proteomes" id="UP000664731">
    <property type="component" value="Unassembled WGS sequence"/>
</dbReference>
<proteinExistence type="predicted"/>
<organism evidence="2 3">
    <name type="scientific">Comamonas denitrificans</name>
    <dbReference type="NCBI Taxonomy" id="117506"/>
    <lineage>
        <taxon>Bacteria</taxon>
        <taxon>Pseudomonadati</taxon>
        <taxon>Pseudomonadota</taxon>
        <taxon>Betaproteobacteria</taxon>
        <taxon>Burkholderiales</taxon>
        <taxon>Comamonadaceae</taxon>
        <taxon>Comamonas</taxon>
    </lineage>
</organism>
<evidence type="ECO:0000256" key="1">
    <source>
        <dbReference type="SAM" id="MobiDB-lite"/>
    </source>
</evidence>
<evidence type="ECO:0000313" key="3">
    <source>
        <dbReference type="Proteomes" id="UP000664731"/>
    </source>
</evidence>
<dbReference type="EMBL" id="JAFNME010000002">
    <property type="protein sequence ID" value="MBO1248462.1"/>
    <property type="molecule type" value="Genomic_DNA"/>
</dbReference>
<reference evidence="2" key="1">
    <citation type="submission" date="2021-03" db="EMBL/GenBank/DDBJ databases">
        <title>Comamonas denitrificans.</title>
        <authorList>
            <person name="Finster K."/>
        </authorList>
    </citation>
    <scope>NUCLEOTIDE SEQUENCE</scope>
    <source>
        <strain evidence="2">MM2021_4</strain>
    </source>
</reference>
<gene>
    <name evidence="2" type="ORF">J1777_01235</name>
</gene>
<feature type="region of interest" description="Disordered" evidence="1">
    <location>
        <begin position="149"/>
        <end position="188"/>
    </location>
</feature>
<dbReference type="Pfam" id="PF10973">
    <property type="entry name" value="DUF2799"/>
    <property type="match status" value="1"/>
</dbReference>
<dbReference type="InterPro" id="IPR021242">
    <property type="entry name" value="DUF2799"/>
</dbReference>
<dbReference type="AlphaFoldDB" id="A0A939KAM1"/>
<comment type="caution">
    <text evidence="2">The sequence shown here is derived from an EMBL/GenBank/DDBJ whole genome shotgun (WGS) entry which is preliminary data.</text>
</comment>